<evidence type="ECO:0000256" key="3">
    <source>
        <dbReference type="ARBA" id="ARBA00022723"/>
    </source>
</evidence>
<dbReference type="Pfam" id="PF01457">
    <property type="entry name" value="Peptidase_M8"/>
    <property type="match status" value="1"/>
</dbReference>
<dbReference type="Pfam" id="PF00095">
    <property type="entry name" value="WAP"/>
    <property type="match status" value="1"/>
</dbReference>
<dbReference type="GO" id="GO:0006508">
    <property type="term" value="P:proteolysis"/>
    <property type="evidence" value="ECO:0007669"/>
    <property type="project" value="UniProtKB-KW"/>
</dbReference>
<keyword evidence="3 9" id="KW-0479">Metal-binding</keyword>
<keyword evidence="2 10" id="KW-0645">Protease</keyword>
<dbReference type="PANTHER" id="PTHR10942">
    <property type="entry name" value="LEISHMANOLYSIN-LIKE PEPTIDASE"/>
    <property type="match status" value="1"/>
</dbReference>
<sequence>MLFKRSSLWTGVLVYVVAIFVEVSTREFVETTCRHNPIQNFRTGVYVDSSHTVQKRSDSQPLRIHVEFDSELDELPENYVNLVKNDLLPTAVKFLSQRINVRRPLSSPLLLYRDCNDGRTYRQSTQQHQFCWNECHKTTYCERFKIPERHLQACYECNENIDTCRSNGNTPAGQGLPHTDFVLYVQVADTRACMTPDTTAHASYCQLESFLDRPIAGYINICPSALSMNEADRNILLTTVKHEIIHSLGFSSSLFAFYRDDNGEPLTPRDANGMPPFNMERFVYQWSDRVIKQVKRYDWDTRNGLVIHSVQVMVTPKVKEEARRHFNCDSLEGIELENDGGGGTMFSHFEKRLLENEAMTGTHTHDRQFSRFTLAVLEDTGWYHVNYDLADQLVWGRDLGCDFVKKSCKSWMDIRKSRGQSLSPFCNIAQSDFFNFTCDSERTSLAICNLKKYEEDLPLEYQYFDSLPNTPGDELGKYGGTSYLADYCPFNQQVTYTNDKGQSKGTTCYLASNSLASTENVAAEYFGPQSICVNHASPWIREKCLSFDKQITWGAGCYQYHCSQEGLKIVIEGVNYLCLSEGRALDVSVKASYRHQGAIICPACKDFCDECPLEASSGLSSKEPGDEGECPRLPADAVGICVTECESDRDCGRNKKCCSNGCGQVCKEQVKTYNEGKFQFQIVL</sequence>
<comment type="caution">
    <text evidence="12">The sequence shown here is derived from an EMBL/GenBank/DDBJ whole genome shotgun (WGS) entry which is preliminary data.</text>
</comment>
<comment type="cofactor">
    <cofactor evidence="9 10">
        <name>Zn(2+)</name>
        <dbReference type="ChEBI" id="CHEBI:29105"/>
    </cofactor>
    <text evidence="9 10">Binds 1 zinc ion per subunit.</text>
</comment>
<dbReference type="GO" id="GO:0046872">
    <property type="term" value="F:metal ion binding"/>
    <property type="evidence" value="ECO:0007669"/>
    <property type="project" value="UniProtKB-KW"/>
</dbReference>
<keyword evidence="10" id="KW-0732">Signal</keyword>
<evidence type="ECO:0000256" key="8">
    <source>
        <dbReference type="PIRSR" id="PIRSR601577-1"/>
    </source>
</evidence>
<feature type="signal peptide" evidence="10">
    <location>
        <begin position="1"/>
        <end position="25"/>
    </location>
</feature>
<name>A0A2G8L565_STIJA</name>
<feature type="chain" id="PRO_5023978751" description="Leishmanolysin-like peptidase" evidence="10">
    <location>
        <begin position="26"/>
        <end position="684"/>
    </location>
</feature>
<feature type="domain" description="WAP" evidence="11">
    <location>
        <begin position="620"/>
        <end position="670"/>
    </location>
</feature>
<feature type="binding site" evidence="9">
    <location>
        <position position="242"/>
    </location>
    <ligand>
        <name>Zn(2+)</name>
        <dbReference type="ChEBI" id="CHEBI:29105"/>
        <note>catalytic</note>
    </ligand>
</feature>
<reference evidence="12 13" key="1">
    <citation type="journal article" date="2017" name="PLoS Biol.">
        <title>The sea cucumber genome provides insights into morphological evolution and visceral regeneration.</title>
        <authorList>
            <person name="Zhang X."/>
            <person name="Sun L."/>
            <person name="Yuan J."/>
            <person name="Sun Y."/>
            <person name="Gao Y."/>
            <person name="Zhang L."/>
            <person name="Li S."/>
            <person name="Dai H."/>
            <person name="Hamel J.F."/>
            <person name="Liu C."/>
            <person name="Yu Y."/>
            <person name="Liu S."/>
            <person name="Lin W."/>
            <person name="Guo K."/>
            <person name="Jin S."/>
            <person name="Xu P."/>
            <person name="Storey K.B."/>
            <person name="Huan P."/>
            <person name="Zhang T."/>
            <person name="Zhou Y."/>
            <person name="Zhang J."/>
            <person name="Lin C."/>
            <person name="Li X."/>
            <person name="Xing L."/>
            <person name="Huo D."/>
            <person name="Sun M."/>
            <person name="Wang L."/>
            <person name="Mercier A."/>
            <person name="Li F."/>
            <person name="Yang H."/>
            <person name="Xiang J."/>
        </authorList>
    </citation>
    <scope>NUCLEOTIDE SEQUENCE [LARGE SCALE GENOMIC DNA]</scope>
    <source>
        <strain evidence="12">Shaxun</strain>
        <tissue evidence="12">Muscle</tissue>
    </source>
</reference>
<evidence type="ECO:0000256" key="4">
    <source>
        <dbReference type="ARBA" id="ARBA00022801"/>
    </source>
</evidence>
<dbReference type="GO" id="GO:0030414">
    <property type="term" value="F:peptidase inhibitor activity"/>
    <property type="evidence" value="ECO:0007669"/>
    <property type="project" value="InterPro"/>
</dbReference>
<dbReference type="PROSITE" id="PS51390">
    <property type="entry name" value="WAP"/>
    <property type="match status" value="1"/>
</dbReference>
<dbReference type="InterPro" id="IPR036645">
    <property type="entry name" value="Elafin-like_sf"/>
</dbReference>
<evidence type="ECO:0000259" key="11">
    <source>
        <dbReference type="PROSITE" id="PS51390"/>
    </source>
</evidence>
<organism evidence="12 13">
    <name type="scientific">Stichopus japonicus</name>
    <name type="common">Sea cucumber</name>
    <dbReference type="NCBI Taxonomy" id="307972"/>
    <lineage>
        <taxon>Eukaryota</taxon>
        <taxon>Metazoa</taxon>
        <taxon>Echinodermata</taxon>
        <taxon>Eleutherozoa</taxon>
        <taxon>Echinozoa</taxon>
        <taxon>Holothuroidea</taxon>
        <taxon>Aspidochirotacea</taxon>
        <taxon>Aspidochirotida</taxon>
        <taxon>Stichopodidae</taxon>
        <taxon>Apostichopus</taxon>
    </lineage>
</organism>
<dbReference type="GO" id="GO:0005737">
    <property type="term" value="C:cytoplasm"/>
    <property type="evidence" value="ECO:0007669"/>
    <property type="project" value="TreeGrafter"/>
</dbReference>
<dbReference type="EMBL" id="MRZV01000217">
    <property type="protein sequence ID" value="PIK55378.1"/>
    <property type="molecule type" value="Genomic_DNA"/>
</dbReference>
<feature type="active site" evidence="8">
    <location>
        <position position="243"/>
    </location>
</feature>
<dbReference type="InterPro" id="IPR008197">
    <property type="entry name" value="WAP_dom"/>
</dbReference>
<evidence type="ECO:0000313" key="13">
    <source>
        <dbReference type="Proteomes" id="UP000230750"/>
    </source>
</evidence>
<dbReference type="Gene3D" id="4.10.75.10">
    <property type="entry name" value="Elafin-like"/>
    <property type="match status" value="1"/>
</dbReference>
<dbReference type="GO" id="GO:0005576">
    <property type="term" value="C:extracellular region"/>
    <property type="evidence" value="ECO:0007669"/>
    <property type="project" value="InterPro"/>
</dbReference>
<gene>
    <name evidence="12" type="ORF">BSL78_07694</name>
</gene>
<dbReference type="PANTHER" id="PTHR10942:SF0">
    <property type="entry name" value="LEISHMANOLYSIN-LIKE PEPTIDASE"/>
    <property type="match status" value="1"/>
</dbReference>
<evidence type="ECO:0000256" key="9">
    <source>
        <dbReference type="PIRSR" id="PIRSR601577-2"/>
    </source>
</evidence>
<evidence type="ECO:0000256" key="6">
    <source>
        <dbReference type="ARBA" id="ARBA00023049"/>
    </source>
</evidence>
<dbReference type="GO" id="GO:0016020">
    <property type="term" value="C:membrane"/>
    <property type="evidence" value="ECO:0007669"/>
    <property type="project" value="InterPro"/>
</dbReference>
<protein>
    <recommendedName>
        <fullName evidence="7 10">Leishmanolysin-like peptidase</fullName>
        <ecNumber evidence="10">3.4.24.-</ecNumber>
    </recommendedName>
</protein>
<keyword evidence="6 9" id="KW-0482">Metalloprotease</keyword>
<evidence type="ECO:0000256" key="7">
    <source>
        <dbReference type="ARBA" id="ARBA00039717"/>
    </source>
</evidence>
<evidence type="ECO:0000256" key="2">
    <source>
        <dbReference type="ARBA" id="ARBA00022670"/>
    </source>
</evidence>
<dbReference type="SMART" id="SM00217">
    <property type="entry name" value="WAP"/>
    <property type="match status" value="1"/>
</dbReference>
<evidence type="ECO:0000256" key="5">
    <source>
        <dbReference type="ARBA" id="ARBA00022833"/>
    </source>
</evidence>
<keyword evidence="13" id="KW-1185">Reference proteome</keyword>
<keyword evidence="5 9" id="KW-0862">Zinc</keyword>
<dbReference type="CDD" id="cd00199">
    <property type="entry name" value="WAP"/>
    <property type="match status" value="1"/>
</dbReference>
<dbReference type="EC" id="3.4.24.-" evidence="10"/>
<dbReference type="Proteomes" id="UP000230750">
    <property type="component" value="Unassembled WGS sequence"/>
</dbReference>
<dbReference type="InterPro" id="IPR001577">
    <property type="entry name" value="Peptidase_M8"/>
</dbReference>
<keyword evidence="4 10" id="KW-0378">Hydrolase</keyword>
<dbReference type="SUPFAM" id="SSF57256">
    <property type="entry name" value="Elafin-like"/>
    <property type="match status" value="1"/>
</dbReference>
<dbReference type="OrthoDB" id="527990at2759"/>
<accession>A0A2G8L565</accession>
<evidence type="ECO:0000256" key="10">
    <source>
        <dbReference type="RuleBase" id="RU366077"/>
    </source>
</evidence>
<evidence type="ECO:0000313" key="12">
    <source>
        <dbReference type="EMBL" id="PIK55378.1"/>
    </source>
</evidence>
<dbReference type="GO" id="GO:0004222">
    <property type="term" value="F:metalloendopeptidase activity"/>
    <property type="evidence" value="ECO:0007669"/>
    <property type="project" value="UniProtKB-UniRule"/>
</dbReference>
<evidence type="ECO:0000256" key="1">
    <source>
        <dbReference type="ARBA" id="ARBA00005860"/>
    </source>
</evidence>
<dbReference type="SUPFAM" id="SSF55486">
    <property type="entry name" value="Metalloproteases ('zincins'), catalytic domain"/>
    <property type="match status" value="1"/>
</dbReference>
<dbReference type="Gene3D" id="3.10.170.20">
    <property type="match status" value="1"/>
</dbReference>
<dbReference type="GO" id="GO:0007155">
    <property type="term" value="P:cell adhesion"/>
    <property type="evidence" value="ECO:0007669"/>
    <property type="project" value="InterPro"/>
</dbReference>
<dbReference type="Gene3D" id="3.90.132.10">
    <property type="entry name" value="Leishmanolysin , domain 2"/>
    <property type="match status" value="1"/>
</dbReference>
<dbReference type="AlphaFoldDB" id="A0A2G8L565"/>
<proteinExistence type="inferred from homology"/>
<dbReference type="STRING" id="307972.A0A2G8L565"/>
<dbReference type="Gene3D" id="2.10.55.10">
    <property type="entry name" value="Leishmanolysin domain 3"/>
    <property type="match status" value="1"/>
</dbReference>
<feature type="binding site" evidence="9">
    <location>
        <position position="246"/>
    </location>
    <ligand>
        <name>Zn(2+)</name>
        <dbReference type="ChEBI" id="CHEBI:29105"/>
        <note>catalytic</note>
    </ligand>
</feature>
<comment type="similarity">
    <text evidence="1 10">Belongs to the peptidase M8 family.</text>
</comment>
<feature type="binding site" evidence="9">
    <location>
        <position position="348"/>
    </location>
    <ligand>
        <name>Zn(2+)</name>
        <dbReference type="ChEBI" id="CHEBI:29105"/>
        <note>catalytic</note>
    </ligand>
</feature>
<dbReference type="FunFam" id="3.90.132.10:FF:000001">
    <property type="entry name" value="leishmanolysin-like peptidase isoform X2"/>
    <property type="match status" value="1"/>
</dbReference>